<gene>
    <name evidence="1" type="ORF">OSB1V03_LOCUS11458</name>
</gene>
<dbReference type="EMBL" id="OC863498">
    <property type="protein sequence ID" value="CAD7631047.1"/>
    <property type="molecule type" value="Genomic_DNA"/>
</dbReference>
<dbReference type="EMBL" id="CAJPIZ010008923">
    <property type="protein sequence ID" value="CAG2111477.1"/>
    <property type="molecule type" value="Genomic_DNA"/>
</dbReference>
<proteinExistence type="predicted"/>
<organism evidence="1">
    <name type="scientific">Medioppia subpectinata</name>
    <dbReference type="NCBI Taxonomy" id="1979941"/>
    <lineage>
        <taxon>Eukaryota</taxon>
        <taxon>Metazoa</taxon>
        <taxon>Ecdysozoa</taxon>
        <taxon>Arthropoda</taxon>
        <taxon>Chelicerata</taxon>
        <taxon>Arachnida</taxon>
        <taxon>Acari</taxon>
        <taxon>Acariformes</taxon>
        <taxon>Sarcoptiformes</taxon>
        <taxon>Oribatida</taxon>
        <taxon>Brachypylina</taxon>
        <taxon>Oppioidea</taxon>
        <taxon>Oppiidae</taxon>
        <taxon>Medioppia</taxon>
    </lineage>
</organism>
<name>A0A7R9KXS8_9ACAR</name>
<dbReference type="Proteomes" id="UP000759131">
    <property type="component" value="Unassembled WGS sequence"/>
</dbReference>
<sequence>MRLRVKHTLLLDLYMSSNNIQYLSLHYFFGSANSTLLYSTVSAPTLPLFFFSQFKSIEVVLSGRQNPLGKN</sequence>
<keyword evidence="2" id="KW-1185">Reference proteome</keyword>
<reference evidence="1" key="1">
    <citation type="submission" date="2020-11" db="EMBL/GenBank/DDBJ databases">
        <authorList>
            <person name="Tran Van P."/>
        </authorList>
    </citation>
    <scope>NUCLEOTIDE SEQUENCE</scope>
</reference>
<protein>
    <submittedName>
        <fullName evidence="1">Uncharacterized protein</fullName>
    </submittedName>
</protein>
<evidence type="ECO:0000313" key="2">
    <source>
        <dbReference type="Proteomes" id="UP000759131"/>
    </source>
</evidence>
<evidence type="ECO:0000313" key="1">
    <source>
        <dbReference type="EMBL" id="CAD7631047.1"/>
    </source>
</evidence>
<dbReference type="AlphaFoldDB" id="A0A7R9KXS8"/>
<accession>A0A7R9KXS8</accession>